<evidence type="ECO:0000259" key="7">
    <source>
        <dbReference type="PROSITE" id="PS00623"/>
    </source>
</evidence>
<dbReference type="Proteomes" id="UP000540909">
    <property type="component" value="Unassembled WGS sequence"/>
</dbReference>
<dbReference type="PROSITE" id="PS00624">
    <property type="entry name" value="GMC_OXRED_2"/>
    <property type="match status" value="1"/>
</dbReference>
<name>A0A7W6W570_9HYPH</name>
<evidence type="ECO:0000256" key="1">
    <source>
        <dbReference type="ARBA" id="ARBA00001974"/>
    </source>
</evidence>
<keyword evidence="4 5" id="KW-0274">FAD</keyword>
<protein>
    <submittedName>
        <fullName evidence="9">Choline dehydrogenase</fullName>
        <ecNumber evidence="9">1.1.99.1</ecNumber>
    </submittedName>
</protein>
<keyword evidence="9" id="KW-0560">Oxidoreductase</keyword>
<dbReference type="SUPFAM" id="SSF54373">
    <property type="entry name" value="FAD-linked reductases, C-terminal domain"/>
    <property type="match status" value="1"/>
</dbReference>
<dbReference type="InterPro" id="IPR036188">
    <property type="entry name" value="FAD/NAD-bd_sf"/>
</dbReference>
<dbReference type="InterPro" id="IPR000172">
    <property type="entry name" value="GMC_OxRdtase_N"/>
</dbReference>
<dbReference type="InterPro" id="IPR007867">
    <property type="entry name" value="GMC_OxRtase_C"/>
</dbReference>
<evidence type="ECO:0000313" key="9">
    <source>
        <dbReference type="EMBL" id="MBB4235890.1"/>
    </source>
</evidence>
<dbReference type="SUPFAM" id="SSF51905">
    <property type="entry name" value="FAD/NAD(P)-binding domain"/>
    <property type="match status" value="1"/>
</dbReference>
<comment type="caution">
    <text evidence="9">The sequence shown here is derived from an EMBL/GenBank/DDBJ whole genome shotgun (WGS) entry which is preliminary data.</text>
</comment>
<dbReference type="Pfam" id="PF00732">
    <property type="entry name" value="GMC_oxred_N"/>
    <property type="match status" value="1"/>
</dbReference>
<accession>A0A7W6W570</accession>
<dbReference type="PANTHER" id="PTHR11552:SF147">
    <property type="entry name" value="CHOLINE DEHYDROGENASE, MITOCHONDRIAL"/>
    <property type="match status" value="1"/>
</dbReference>
<feature type="binding site" evidence="5">
    <location>
        <position position="86"/>
    </location>
    <ligand>
        <name>FAD</name>
        <dbReference type="ChEBI" id="CHEBI:57692"/>
    </ligand>
</feature>
<keyword evidence="3 6" id="KW-0285">Flavoprotein</keyword>
<feature type="domain" description="Glucose-methanol-choline oxidoreductase N-terminal" evidence="8">
    <location>
        <begin position="256"/>
        <end position="270"/>
    </location>
</feature>
<proteinExistence type="inferred from homology"/>
<feature type="binding site" evidence="5">
    <location>
        <position position="221"/>
    </location>
    <ligand>
        <name>FAD</name>
        <dbReference type="ChEBI" id="CHEBI:57692"/>
    </ligand>
</feature>
<feature type="binding site" evidence="5">
    <location>
        <position position="90"/>
    </location>
    <ligand>
        <name>FAD</name>
        <dbReference type="ChEBI" id="CHEBI:57692"/>
    </ligand>
</feature>
<evidence type="ECO:0000259" key="8">
    <source>
        <dbReference type="PROSITE" id="PS00624"/>
    </source>
</evidence>
<evidence type="ECO:0000256" key="5">
    <source>
        <dbReference type="PIRSR" id="PIRSR000137-2"/>
    </source>
</evidence>
<evidence type="ECO:0000256" key="2">
    <source>
        <dbReference type="ARBA" id="ARBA00010790"/>
    </source>
</evidence>
<dbReference type="EMBL" id="JACIFY010000007">
    <property type="protein sequence ID" value="MBB4235890.1"/>
    <property type="molecule type" value="Genomic_DNA"/>
</dbReference>
<comment type="similarity">
    <text evidence="2 6">Belongs to the GMC oxidoreductase family.</text>
</comment>
<dbReference type="GO" id="GO:0008812">
    <property type="term" value="F:choline dehydrogenase activity"/>
    <property type="evidence" value="ECO:0007669"/>
    <property type="project" value="UniProtKB-EC"/>
</dbReference>
<dbReference type="InterPro" id="IPR012132">
    <property type="entry name" value="GMC_OxRdtase"/>
</dbReference>
<reference evidence="9 10" key="1">
    <citation type="submission" date="2020-08" db="EMBL/GenBank/DDBJ databases">
        <title>Genomic Encyclopedia of Type Strains, Phase IV (KMG-V): Genome sequencing to study the core and pangenomes of soil and plant-associated prokaryotes.</title>
        <authorList>
            <person name="Whitman W."/>
        </authorList>
    </citation>
    <scope>NUCLEOTIDE SEQUENCE [LARGE SCALE GENOMIC DNA]</scope>
    <source>
        <strain evidence="9 10">SEMIA 4089</strain>
    </source>
</reference>
<evidence type="ECO:0000256" key="3">
    <source>
        <dbReference type="ARBA" id="ARBA00022630"/>
    </source>
</evidence>
<dbReference type="Gene3D" id="3.50.50.60">
    <property type="entry name" value="FAD/NAD(P)-binding domain"/>
    <property type="match status" value="1"/>
</dbReference>
<feature type="domain" description="Glucose-methanol-choline oxidoreductase N-terminal" evidence="7">
    <location>
        <begin position="84"/>
        <end position="107"/>
    </location>
</feature>
<dbReference type="PIRSF" id="PIRSF000137">
    <property type="entry name" value="Alcohol_oxidase"/>
    <property type="match status" value="1"/>
</dbReference>
<dbReference type="PROSITE" id="PS00623">
    <property type="entry name" value="GMC_OXRED_1"/>
    <property type="match status" value="1"/>
</dbReference>
<sequence length="536" mass="58703">MSHLKTFDFIVVGAGSGGAVVAARLSESGKYSVLLLEAGPEDKSPLIKIPLGHPLLYNNAKYNWNLESEPEPELNNRTSFQPRGRVLGGTSSINGMIYVRGNRLDYDDWRQMGCTGWSYEDVLPYFRKAESNMRINDRFHGNDGPLTVSDQSPPNALVAAAFQAYGQSGIPHNPDFNGAEQDGYGLYQFAINNGRRANTSAAYLRPARSRKNLVVQTNSNVRRIVLEGHRAVAVEVVRDGVVETIFARREIVVSGGAFHSPHILQLSGIGPGDLLRRHGMAVEVDLPGVGENLQDHFWTSIIYRSSKAMTLNDIANSYPRRGVAALQYLFGKGPMRGTGMHIGGFVRSDERLDRPDLQIHMGTWGAKSRTAAGVVPHPFSAFSLSPVHLAPQSRGSVRIRSANHLDKPEIRFNFLKHEEDMETLKRGIKLSRNIARQAALKEFIVEEVLPGPNVNTEAEMEADIRNRGMSNLHPTSSCKMGVDSAAVVDPRLRVGGVDGLRVADASIMPRIIVGNTNAPTIMIGEKAAAMILEDAL</sequence>
<gene>
    <name evidence="9" type="ORF">GGD57_002464</name>
</gene>
<evidence type="ECO:0000256" key="4">
    <source>
        <dbReference type="ARBA" id="ARBA00022827"/>
    </source>
</evidence>
<dbReference type="Gene3D" id="3.30.560.10">
    <property type="entry name" value="Glucose Oxidase, domain 3"/>
    <property type="match status" value="1"/>
</dbReference>
<dbReference type="PANTHER" id="PTHR11552">
    <property type="entry name" value="GLUCOSE-METHANOL-CHOLINE GMC OXIDOREDUCTASE"/>
    <property type="match status" value="1"/>
</dbReference>
<evidence type="ECO:0000313" key="10">
    <source>
        <dbReference type="Proteomes" id="UP000540909"/>
    </source>
</evidence>
<dbReference type="AlphaFoldDB" id="A0A7W6W570"/>
<dbReference type="Pfam" id="PF05199">
    <property type="entry name" value="GMC_oxred_C"/>
    <property type="match status" value="1"/>
</dbReference>
<dbReference type="RefSeq" id="WP_184469942.1">
    <property type="nucleotide sequence ID" value="NZ_JACIFY010000007.1"/>
</dbReference>
<comment type="cofactor">
    <cofactor evidence="1 5">
        <name>FAD</name>
        <dbReference type="ChEBI" id="CHEBI:57692"/>
    </cofactor>
</comment>
<organism evidence="9 10">
    <name type="scientific">Rhizobium esperanzae</name>
    <dbReference type="NCBI Taxonomy" id="1967781"/>
    <lineage>
        <taxon>Bacteria</taxon>
        <taxon>Pseudomonadati</taxon>
        <taxon>Pseudomonadota</taxon>
        <taxon>Alphaproteobacteria</taxon>
        <taxon>Hyphomicrobiales</taxon>
        <taxon>Rhizobiaceae</taxon>
        <taxon>Rhizobium/Agrobacterium group</taxon>
        <taxon>Rhizobium</taxon>
    </lineage>
</organism>
<evidence type="ECO:0000256" key="6">
    <source>
        <dbReference type="RuleBase" id="RU003968"/>
    </source>
</evidence>
<dbReference type="EC" id="1.1.99.1" evidence="9"/>
<dbReference type="GO" id="GO:0050660">
    <property type="term" value="F:flavin adenine dinucleotide binding"/>
    <property type="evidence" value="ECO:0007669"/>
    <property type="project" value="InterPro"/>
</dbReference>